<proteinExistence type="predicted"/>
<accession>A0A0E9V8W5</accession>
<sequence length="35" mass="4190">MKKFYITKHYTIAQILQTLGGSQKPHKRRENVFQV</sequence>
<dbReference type="EMBL" id="GBXM01034687">
    <property type="protein sequence ID" value="JAH73890.1"/>
    <property type="molecule type" value="Transcribed_RNA"/>
</dbReference>
<evidence type="ECO:0000313" key="1">
    <source>
        <dbReference type="EMBL" id="JAH73890.1"/>
    </source>
</evidence>
<reference evidence="1" key="2">
    <citation type="journal article" date="2015" name="Fish Shellfish Immunol.">
        <title>Early steps in the European eel (Anguilla anguilla)-Vibrio vulnificus interaction in the gills: Role of the RtxA13 toxin.</title>
        <authorList>
            <person name="Callol A."/>
            <person name="Pajuelo D."/>
            <person name="Ebbesson L."/>
            <person name="Teles M."/>
            <person name="MacKenzie S."/>
            <person name="Amaro C."/>
        </authorList>
    </citation>
    <scope>NUCLEOTIDE SEQUENCE</scope>
</reference>
<protein>
    <submittedName>
        <fullName evidence="1">Uncharacterized protein</fullName>
    </submittedName>
</protein>
<reference evidence="1" key="1">
    <citation type="submission" date="2014-11" db="EMBL/GenBank/DDBJ databases">
        <authorList>
            <person name="Amaro Gonzalez C."/>
        </authorList>
    </citation>
    <scope>NUCLEOTIDE SEQUENCE</scope>
</reference>
<dbReference type="AlphaFoldDB" id="A0A0E9V8W5"/>
<name>A0A0E9V8W5_ANGAN</name>
<organism evidence="1">
    <name type="scientific">Anguilla anguilla</name>
    <name type="common">European freshwater eel</name>
    <name type="synonym">Muraena anguilla</name>
    <dbReference type="NCBI Taxonomy" id="7936"/>
    <lineage>
        <taxon>Eukaryota</taxon>
        <taxon>Metazoa</taxon>
        <taxon>Chordata</taxon>
        <taxon>Craniata</taxon>
        <taxon>Vertebrata</taxon>
        <taxon>Euteleostomi</taxon>
        <taxon>Actinopterygii</taxon>
        <taxon>Neopterygii</taxon>
        <taxon>Teleostei</taxon>
        <taxon>Anguilliformes</taxon>
        <taxon>Anguillidae</taxon>
        <taxon>Anguilla</taxon>
    </lineage>
</organism>